<keyword evidence="2 3" id="KW-0040">ANK repeat</keyword>
<dbReference type="Gene3D" id="1.10.8.10">
    <property type="entry name" value="DNA helicase RuvA subunit, C-terminal domain"/>
    <property type="match status" value="1"/>
</dbReference>
<dbReference type="InterPro" id="IPR036770">
    <property type="entry name" value="Ankyrin_rpt-contain_sf"/>
</dbReference>
<protein>
    <submittedName>
        <fullName evidence="4">Ankyrin repeat-containing protein</fullName>
    </submittedName>
</protein>
<dbReference type="InterPro" id="IPR009060">
    <property type="entry name" value="UBA-like_sf"/>
</dbReference>
<dbReference type="Pfam" id="PF00023">
    <property type="entry name" value="Ank"/>
    <property type="match status" value="1"/>
</dbReference>
<name>A0A9Q0L5B9_ANAIG</name>
<comment type="caution">
    <text evidence="4">The sequence shown here is derived from an EMBL/GenBank/DDBJ whole genome shotgun (WGS) entry which is preliminary data.</text>
</comment>
<evidence type="ECO:0000256" key="1">
    <source>
        <dbReference type="ARBA" id="ARBA00022737"/>
    </source>
</evidence>
<dbReference type="Pfam" id="PF14555">
    <property type="entry name" value="UBA_4"/>
    <property type="match status" value="1"/>
</dbReference>
<dbReference type="Pfam" id="PF12796">
    <property type="entry name" value="Ank_2"/>
    <property type="match status" value="1"/>
</dbReference>
<dbReference type="AlphaFoldDB" id="A0A9Q0L5B9"/>
<dbReference type="PANTHER" id="PTHR24180:SF45">
    <property type="entry name" value="POLY [ADP-RIBOSE] POLYMERASE TANKYRASE"/>
    <property type="match status" value="1"/>
</dbReference>
<dbReference type="PROSITE" id="PS50297">
    <property type="entry name" value="ANK_REP_REGION"/>
    <property type="match status" value="2"/>
</dbReference>
<dbReference type="InterPro" id="IPR011009">
    <property type="entry name" value="Kinase-like_dom_sf"/>
</dbReference>
<accession>A0A9Q0L5B9</accession>
<dbReference type="SUPFAM" id="SSF48403">
    <property type="entry name" value="Ankyrin repeat"/>
    <property type="match status" value="1"/>
</dbReference>
<keyword evidence="5" id="KW-1185">Reference proteome</keyword>
<dbReference type="EMBL" id="JAPDFW010000147">
    <property type="protein sequence ID" value="KAJ5066211.1"/>
    <property type="molecule type" value="Genomic_DNA"/>
</dbReference>
<evidence type="ECO:0000313" key="5">
    <source>
        <dbReference type="Proteomes" id="UP001149090"/>
    </source>
</evidence>
<reference evidence="4" key="1">
    <citation type="submission" date="2022-10" db="EMBL/GenBank/DDBJ databases">
        <title>Novel sulphate-reducing endosymbionts in the free-living metamonad Anaeramoeba.</title>
        <authorList>
            <person name="Jerlstrom-Hultqvist J."/>
            <person name="Cepicka I."/>
            <person name="Gallot-Lavallee L."/>
            <person name="Salas-Leiva D."/>
            <person name="Curtis B.A."/>
            <person name="Zahonova K."/>
            <person name="Pipaliya S."/>
            <person name="Dacks J."/>
            <person name="Roger A.J."/>
        </authorList>
    </citation>
    <scope>NUCLEOTIDE SEQUENCE</scope>
    <source>
        <strain evidence="4">BMAN</strain>
    </source>
</reference>
<dbReference type="InterPro" id="IPR002110">
    <property type="entry name" value="Ankyrin_rpt"/>
</dbReference>
<feature type="repeat" description="ANK" evidence="3">
    <location>
        <begin position="148"/>
        <end position="180"/>
    </location>
</feature>
<proteinExistence type="predicted"/>
<organism evidence="4 5">
    <name type="scientific">Anaeramoeba ignava</name>
    <name type="common">Anaerobic marine amoeba</name>
    <dbReference type="NCBI Taxonomy" id="1746090"/>
    <lineage>
        <taxon>Eukaryota</taxon>
        <taxon>Metamonada</taxon>
        <taxon>Anaeramoebidae</taxon>
        <taxon>Anaeramoeba</taxon>
    </lineage>
</organism>
<dbReference type="PANTHER" id="PTHR24180">
    <property type="entry name" value="CYCLIN-DEPENDENT KINASE INHIBITOR 2C-RELATED"/>
    <property type="match status" value="1"/>
</dbReference>
<evidence type="ECO:0000313" key="4">
    <source>
        <dbReference type="EMBL" id="KAJ5066211.1"/>
    </source>
</evidence>
<evidence type="ECO:0000256" key="3">
    <source>
        <dbReference type="PROSITE-ProRule" id="PRU00023"/>
    </source>
</evidence>
<dbReference type="Proteomes" id="UP001149090">
    <property type="component" value="Unassembled WGS sequence"/>
</dbReference>
<sequence>MDQKELIENFKMITSLDSDKRAQQVLEQSNWNLERAINLYYEMYETNKWETNRQTPSLFTSEYERPKRINPNPNENFIIENSNENEKYSKENQKPIYDFDEKNSKDEFSEVDLSDRETPEIFRAIKSSNTQFLDVLLERGVDSNLIFNGQSPLHFSSTLNNFEYVQMLIHYNSDPYLLTNSGYSPYHLSNSVFVKNILRNHTHGIFPKYVPTKILNENVTREEVIEWISNLKSRKPEDLNNYEVQKLFSICLNGNYFNEIQSLFCSGFDVSFRYDQFKNTLLHYAVAESNYQLVKLLLSTFHNPDVHDLEYAQTPLDLAIISGNLRMFTLLLLYGANQDDYECIQSEFENIEPCLQELLPILKNKKIILDETAKTIIEKIDILYYWIDINTEIITGYSLDFFETIHTGFYKEKTPVLIHFQAGELFLKTHLFLSEITKLTIFNQNPNFAEFLGYFIDICEGNNHRLSVVYRSYPNHKMISDLIQESQEEKNEIPLKLIIKICQGIVNGFDFVEKNLDGPFLGFSSSRILLDHENNPKIAILDDVLVSLRPGNISGKNSTQKSLPAHVAKFFSIILWELLTCNFNQDSGNELEFFEYLKTVLDRHQDNIVIGKLAEIAQKCYYSDSDFKIISILPDLEELEKTIQVQGDNFGYFSNEKKPDILNTKTHLQNSFEVALSHFLKEIKNMNPNEINLKVSEFIQICSVLFSLTRLPEITQFQETLILKFGWNKEEYKFNNEVSLKNLEDLVCEILEENQKKRK</sequence>
<evidence type="ECO:0000256" key="2">
    <source>
        <dbReference type="ARBA" id="ARBA00023043"/>
    </source>
</evidence>
<dbReference type="InterPro" id="IPR051637">
    <property type="entry name" value="Ank_repeat_dom-contain_49"/>
</dbReference>
<dbReference type="Gene3D" id="1.25.40.20">
    <property type="entry name" value="Ankyrin repeat-containing domain"/>
    <property type="match status" value="2"/>
</dbReference>
<dbReference type="CDD" id="cd14348">
    <property type="entry name" value="UBA_p47"/>
    <property type="match status" value="1"/>
</dbReference>
<gene>
    <name evidence="4" type="ORF">M0811_03544</name>
</gene>
<dbReference type="PROSITE" id="PS50088">
    <property type="entry name" value="ANK_REPEAT"/>
    <property type="match status" value="2"/>
</dbReference>
<feature type="repeat" description="ANK" evidence="3">
    <location>
        <begin position="311"/>
        <end position="343"/>
    </location>
</feature>
<keyword evidence="1" id="KW-0677">Repeat</keyword>
<dbReference type="SUPFAM" id="SSF56112">
    <property type="entry name" value="Protein kinase-like (PK-like)"/>
    <property type="match status" value="1"/>
</dbReference>
<dbReference type="SUPFAM" id="SSF46934">
    <property type="entry name" value="UBA-like"/>
    <property type="match status" value="1"/>
</dbReference>
<dbReference type="SMART" id="SM00248">
    <property type="entry name" value="ANK"/>
    <property type="match status" value="4"/>
</dbReference>